<dbReference type="Proteomes" id="UP000194127">
    <property type="component" value="Unassembled WGS sequence"/>
</dbReference>
<proteinExistence type="predicted"/>
<dbReference type="Gene3D" id="2.40.70.10">
    <property type="entry name" value="Acid Proteases"/>
    <property type="match status" value="1"/>
</dbReference>
<reference evidence="1 2" key="1">
    <citation type="submission" date="2017-04" db="EMBL/GenBank/DDBJ databases">
        <title>Genome Sequence of the Model Brown-Rot Fungus Postia placenta SB12.</title>
        <authorList>
            <consortium name="DOE Joint Genome Institute"/>
            <person name="Gaskell J."/>
            <person name="Kersten P."/>
            <person name="Larrondo L.F."/>
            <person name="Canessa P."/>
            <person name="Martinez D."/>
            <person name="Hibbett D."/>
            <person name="Schmoll M."/>
            <person name="Kubicek C.P."/>
            <person name="Martinez A.T."/>
            <person name="Yadav J."/>
            <person name="Master E."/>
            <person name="Magnuson J.K."/>
            <person name="James T."/>
            <person name="Yaver D."/>
            <person name="Berka R."/>
            <person name="Labutti K."/>
            <person name="Lipzen A."/>
            <person name="Aerts A."/>
            <person name="Barry K."/>
            <person name="Henrissat B."/>
            <person name="Blanchette R."/>
            <person name="Grigoriev I."/>
            <person name="Cullen D."/>
        </authorList>
    </citation>
    <scope>NUCLEOTIDE SEQUENCE [LARGE SCALE GENOMIC DNA]</scope>
    <source>
        <strain evidence="1 2">MAD-698-R-SB12</strain>
    </source>
</reference>
<keyword evidence="2" id="KW-1185">Reference proteome</keyword>
<organism evidence="1 2">
    <name type="scientific">Postia placenta MAD-698-R-SB12</name>
    <dbReference type="NCBI Taxonomy" id="670580"/>
    <lineage>
        <taxon>Eukaryota</taxon>
        <taxon>Fungi</taxon>
        <taxon>Dikarya</taxon>
        <taxon>Basidiomycota</taxon>
        <taxon>Agaricomycotina</taxon>
        <taxon>Agaricomycetes</taxon>
        <taxon>Polyporales</taxon>
        <taxon>Adustoporiaceae</taxon>
        <taxon>Rhodonia</taxon>
    </lineage>
</organism>
<protein>
    <submittedName>
        <fullName evidence="1">Uncharacterized protein</fullName>
    </submittedName>
</protein>
<dbReference type="AlphaFoldDB" id="A0A1X6MQW8"/>
<dbReference type="GeneID" id="36331630"/>
<dbReference type="EMBL" id="KZ110604">
    <property type="protein sequence ID" value="OSX58572.1"/>
    <property type="molecule type" value="Genomic_DNA"/>
</dbReference>
<feature type="non-terminal residue" evidence="1">
    <location>
        <position position="1"/>
    </location>
</feature>
<accession>A0A1X6MQW8</accession>
<name>A0A1X6MQW8_9APHY</name>
<sequence>GDHLEKMVFTVTDIGPEDVIVGLDWLHDHNPEIDWDKVLLDFEPEEDPVEVEWDEADLIEAWEQGVTLPGAPQLFVAAGHMYSQLFAEEEIKKKVVKTAEELVPEQYHEFLKVFSKEASERLPKR</sequence>
<dbReference type="OrthoDB" id="3263578at2759"/>
<dbReference type="RefSeq" id="XP_024335366.1">
    <property type="nucleotide sequence ID" value="XM_024486681.1"/>
</dbReference>
<evidence type="ECO:0000313" key="2">
    <source>
        <dbReference type="Proteomes" id="UP000194127"/>
    </source>
</evidence>
<dbReference type="InterPro" id="IPR021109">
    <property type="entry name" value="Peptidase_aspartic_dom_sf"/>
</dbReference>
<gene>
    <name evidence="1" type="ORF">POSPLADRAFT_1152697</name>
</gene>
<evidence type="ECO:0000313" key="1">
    <source>
        <dbReference type="EMBL" id="OSX58572.1"/>
    </source>
</evidence>